<dbReference type="Proteomes" id="UP000820818">
    <property type="component" value="Linkage Group LG10"/>
</dbReference>
<evidence type="ECO:0000313" key="3">
    <source>
        <dbReference type="Proteomes" id="UP000820818"/>
    </source>
</evidence>
<dbReference type="EMBL" id="WJBH02000010">
    <property type="protein sequence ID" value="KAI9552177.1"/>
    <property type="molecule type" value="Genomic_DNA"/>
</dbReference>
<gene>
    <name evidence="2" type="ORF">GHT06_022514</name>
</gene>
<proteinExistence type="predicted"/>
<reference evidence="2 3" key="1">
    <citation type="submission" date="2022-05" db="EMBL/GenBank/DDBJ databases">
        <title>A multi-omics perspective on studying reproductive biology in Daphnia sinensis.</title>
        <authorList>
            <person name="Jia J."/>
        </authorList>
    </citation>
    <scope>NUCLEOTIDE SEQUENCE [LARGE SCALE GENOMIC DNA]</scope>
    <source>
        <strain evidence="2 3">WSL</strain>
    </source>
</reference>
<dbReference type="SUPFAM" id="SSF53098">
    <property type="entry name" value="Ribonuclease H-like"/>
    <property type="match status" value="1"/>
</dbReference>
<dbReference type="GO" id="GO:0046983">
    <property type="term" value="F:protein dimerization activity"/>
    <property type="evidence" value="ECO:0007669"/>
    <property type="project" value="InterPro"/>
</dbReference>
<protein>
    <recommendedName>
        <fullName evidence="1">HAT C-terminal dimerisation domain-containing protein</fullName>
    </recommendedName>
</protein>
<evidence type="ECO:0000313" key="2">
    <source>
        <dbReference type="EMBL" id="KAI9552177.1"/>
    </source>
</evidence>
<feature type="domain" description="HAT C-terminal dimerisation" evidence="1">
    <location>
        <begin position="544"/>
        <end position="596"/>
    </location>
</feature>
<keyword evidence="3" id="KW-1185">Reference proteome</keyword>
<name>A0AAD5KH53_9CRUS</name>
<organism evidence="2 3">
    <name type="scientific">Daphnia sinensis</name>
    <dbReference type="NCBI Taxonomy" id="1820382"/>
    <lineage>
        <taxon>Eukaryota</taxon>
        <taxon>Metazoa</taxon>
        <taxon>Ecdysozoa</taxon>
        <taxon>Arthropoda</taxon>
        <taxon>Crustacea</taxon>
        <taxon>Branchiopoda</taxon>
        <taxon>Diplostraca</taxon>
        <taxon>Cladocera</taxon>
        <taxon>Anomopoda</taxon>
        <taxon>Daphniidae</taxon>
        <taxon>Daphnia</taxon>
        <taxon>Daphnia similis group</taxon>
    </lineage>
</organism>
<dbReference type="InterPro" id="IPR008906">
    <property type="entry name" value="HATC_C_dom"/>
</dbReference>
<dbReference type="InterPro" id="IPR012337">
    <property type="entry name" value="RNaseH-like_sf"/>
</dbReference>
<accession>A0AAD5KH53</accession>
<comment type="caution">
    <text evidence="2">The sequence shown here is derived from an EMBL/GenBank/DDBJ whole genome shotgun (WGS) entry which is preliminary data.</text>
</comment>
<sequence length="654" mass="75072">MRIDDFKDWLQSRYNSRAKMNTAYCTVCNTYMQNWKQQLERHCKTPKHKAAFEENVLSSKQKKLMEGFTGQSLDRKVVESEVRLCTLIGEQNLTFSFVDPLVPTVHQNYCSITKKFFNCIINYFSIHPGVGSYLGQTLKERVKGKHLGVVIDETTDLSVQSQLGVVLQYFDIDEFCQSQELLDLTNCHDKTAEGLAKAITDLLKEHEIDKEMVVGFCADTTNSMFGSRHSVSKLLTDEIPHILCVKCSCHSIHLCSHYASLKLPKTIEDVVRGICTHFSRSPKTRELYAKFQRLMDCEDHVFVSPGQTRWLTMEYAVNRVLEQYEALNEYFFELCKTDPTVNHDVMVTALEDPVTKIYLEFLQYALKLFNDFNTLLQSEMPLLHTVKQEVQDLIRNCANNFIEGNYVDDIDPLILDPFKTEMYLPLHEVYLGKIALANFWITSIQEMQSRFKFDDPVFTLTEMLVPANARKKTPSSLANLFLRFPSLRKICDAVNADEEWRSQSKLNPELFGCKNAEEMSQLSVEKYWPIIMHLEIPNLNSPRRRFPNLSKCVALLFCLPASNVVCERLFSTLKLIKTDRRTRLHGDSVSSLMRIKGFLKNQKKSASDVIFPEDLINHALKIKANAVIGSKEASLPVNRTVAISVQIVDQIDVD</sequence>
<dbReference type="PANTHER" id="PTHR37162">
    <property type="entry name" value="HAT FAMILY DIMERISATION DOMAINCONTAINING PROTEIN-RELATED"/>
    <property type="match status" value="1"/>
</dbReference>
<dbReference type="AlphaFoldDB" id="A0AAD5KH53"/>
<dbReference type="PANTHER" id="PTHR37162:SF1">
    <property type="entry name" value="BED-TYPE DOMAIN-CONTAINING PROTEIN"/>
    <property type="match status" value="1"/>
</dbReference>
<dbReference type="Pfam" id="PF05699">
    <property type="entry name" value="Dimer_Tnp_hAT"/>
    <property type="match status" value="1"/>
</dbReference>
<evidence type="ECO:0000259" key="1">
    <source>
        <dbReference type="Pfam" id="PF05699"/>
    </source>
</evidence>